<keyword evidence="1 4" id="KW-0479">Metal-binding</keyword>
<evidence type="ECO:0000313" key="6">
    <source>
        <dbReference type="EMBL" id="CAI8009083.1"/>
    </source>
</evidence>
<dbReference type="InterPro" id="IPR020843">
    <property type="entry name" value="ER"/>
</dbReference>
<evidence type="ECO:0000256" key="2">
    <source>
        <dbReference type="ARBA" id="ARBA00022833"/>
    </source>
</evidence>
<dbReference type="Gene3D" id="3.40.50.720">
    <property type="entry name" value="NAD(P)-binding Rossmann-like Domain"/>
    <property type="match status" value="1"/>
</dbReference>
<dbReference type="InterPro" id="IPR036291">
    <property type="entry name" value="NAD(P)-bd_dom_sf"/>
</dbReference>
<dbReference type="Pfam" id="PF00107">
    <property type="entry name" value="ADH_zinc_N"/>
    <property type="match status" value="1"/>
</dbReference>
<gene>
    <name evidence="6" type="ORF">GBAR_LOCUS6149</name>
</gene>
<dbReference type="SMART" id="SM00829">
    <property type="entry name" value="PKS_ER"/>
    <property type="match status" value="1"/>
</dbReference>
<dbReference type="GO" id="GO:0016491">
    <property type="term" value="F:oxidoreductase activity"/>
    <property type="evidence" value="ECO:0007669"/>
    <property type="project" value="UniProtKB-KW"/>
</dbReference>
<dbReference type="Proteomes" id="UP001174909">
    <property type="component" value="Unassembled WGS sequence"/>
</dbReference>
<evidence type="ECO:0000256" key="4">
    <source>
        <dbReference type="RuleBase" id="RU361277"/>
    </source>
</evidence>
<dbReference type="SUPFAM" id="SSF51735">
    <property type="entry name" value="NAD(P)-binding Rossmann-fold domains"/>
    <property type="match status" value="1"/>
</dbReference>
<keyword evidence="2 4" id="KW-0862">Zinc</keyword>
<protein>
    <submittedName>
        <fullName evidence="6">L-threonine 3-dehydrogenase</fullName>
    </submittedName>
</protein>
<dbReference type="PROSITE" id="PS00059">
    <property type="entry name" value="ADH_ZINC"/>
    <property type="match status" value="1"/>
</dbReference>
<dbReference type="InterPro" id="IPR050129">
    <property type="entry name" value="Zn_alcohol_dh"/>
</dbReference>
<keyword evidence="3" id="KW-0560">Oxidoreductase</keyword>
<comment type="caution">
    <text evidence="6">The sequence shown here is derived from an EMBL/GenBank/DDBJ whole genome shotgun (WGS) entry which is preliminary data.</text>
</comment>
<name>A0AA35W5P4_GEOBA</name>
<dbReference type="SUPFAM" id="SSF50129">
    <property type="entry name" value="GroES-like"/>
    <property type="match status" value="1"/>
</dbReference>
<comment type="similarity">
    <text evidence="4">Belongs to the zinc-containing alcohol dehydrogenase family.</text>
</comment>
<dbReference type="GO" id="GO:0008270">
    <property type="term" value="F:zinc ion binding"/>
    <property type="evidence" value="ECO:0007669"/>
    <property type="project" value="InterPro"/>
</dbReference>
<evidence type="ECO:0000256" key="1">
    <source>
        <dbReference type="ARBA" id="ARBA00022723"/>
    </source>
</evidence>
<organism evidence="6 7">
    <name type="scientific">Geodia barretti</name>
    <name type="common">Barrett's horny sponge</name>
    <dbReference type="NCBI Taxonomy" id="519541"/>
    <lineage>
        <taxon>Eukaryota</taxon>
        <taxon>Metazoa</taxon>
        <taxon>Porifera</taxon>
        <taxon>Demospongiae</taxon>
        <taxon>Heteroscleromorpha</taxon>
        <taxon>Tetractinellida</taxon>
        <taxon>Astrophorina</taxon>
        <taxon>Geodiidae</taxon>
        <taxon>Geodia</taxon>
    </lineage>
</organism>
<evidence type="ECO:0000259" key="5">
    <source>
        <dbReference type="SMART" id="SM00829"/>
    </source>
</evidence>
<dbReference type="InterPro" id="IPR002328">
    <property type="entry name" value="ADH_Zn_CS"/>
</dbReference>
<dbReference type="Pfam" id="PF08240">
    <property type="entry name" value="ADH_N"/>
    <property type="match status" value="1"/>
</dbReference>
<dbReference type="Gene3D" id="3.90.180.10">
    <property type="entry name" value="Medium-chain alcohol dehydrogenases, catalytic domain"/>
    <property type="match status" value="1"/>
</dbReference>
<evidence type="ECO:0000256" key="3">
    <source>
        <dbReference type="ARBA" id="ARBA00023002"/>
    </source>
</evidence>
<dbReference type="InterPro" id="IPR013154">
    <property type="entry name" value="ADH-like_N"/>
</dbReference>
<reference evidence="6" key="1">
    <citation type="submission" date="2023-03" db="EMBL/GenBank/DDBJ databases">
        <authorList>
            <person name="Steffen K."/>
            <person name="Cardenas P."/>
        </authorList>
    </citation>
    <scope>NUCLEOTIDE SEQUENCE</scope>
</reference>
<dbReference type="InterPro" id="IPR013149">
    <property type="entry name" value="ADH-like_C"/>
</dbReference>
<feature type="domain" description="Enoyl reductase (ER)" evidence="5">
    <location>
        <begin position="18"/>
        <end position="363"/>
    </location>
</feature>
<sequence>MAAGHGRVMKALVKESAGPSYVYKDVPVPTPRGDELLVKVGKVALCGSDIALYQWNNVAQKIATVPFTPGHEVVGEVMEMGEEVGEGFAVGDRVCVENHFFCGRCYQCTHDLRHICQNLDQFGHGRGTVYGGCSEFTIVPSRYAYRLTTDLDDARAAILEPCGVAHQALEEIDPKGETILIQGCGPVGLFAIGLAKVMGAKRILAADIVATRLQSAIKVGANVTIDCTKQSLRDIVMRETEGDGVGRLVEATGAASMVNSCFSLLSLLKCVNFYCRKGGRVVLIGLPKEPIHIERPLEDVIFKSLTLKTVHGRKIFHTWSEVERIVHQNKFNMEPLVTHDFPLSQFEEAFRVLMSGEGCKILLTPGS</sequence>
<dbReference type="AlphaFoldDB" id="A0AA35W5P4"/>
<keyword evidence="7" id="KW-1185">Reference proteome</keyword>
<dbReference type="PANTHER" id="PTHR43401">
    <property type="entry name" value="L-THREONINE 3-DEHYDROGENASE"/>
    <property type="match status" value="1"/>
</dbReference>
<evidence type="ECO:0000313" key="7">
    <source>
        <dbReference type="Proteomes" id="UP001174909"/>
    </source>
</evidence>
<comment type="cofactor">
    <cofactor evidence="4">
        <name>Zn(2+)</name>
        <dbReference type="ChEBI" id="CHEBI:29105"/>
    </cofactor>
</comment>
<dbReference type="InterPro" id="IPR011032">
    <property type="entry name" value="GroES-like_sf"/>
</dbReference>
<dbReference type="EMBL" id="CASHTH010000919">
    <property type="protein sequence ID" value="CAI8009083.1"/>
    <property type="molecule type" value="Genomic_DNA"/>
</dbReference>
<dbReference type="PANTHER" id="PTHR43401:SF2">
    <property type="entry name" value="L-THREONINE 3-DEHYDROGENASE"/>
    <property type="match status" value="1"/>
</dbReference>
<proteinExistence type="inferred from homology"/>
<accession>A0AA35W5P4</accession>